<dbReference type="Proteomes" id="UP000772434">
    <property type="component" value="Unassembled WGS sequence"/>
</dbReference>
<comment type="caution">
    <text evidence="2">The sequence shown here is derived from an EMBL/GenBank/DDBJ whole genome shotgun (WGS) entry which is preliminary data.</text>
</comment>
<feature type="region of interest" description="Disordered" evidence="1">
    <location>
        <begin position="150"/>
        <end position="177"/>
    </location>
</feature>
<evidence type="ECO:0000313" key="2">
    <source>
        <dbReference type="EMBL" id="KAF9070056.1"/>
    </source>
</evidence>
<sequence length="491" mass="52604">MDEYGLSAVVLYEIPGLDENTDANSVKPNSFQWTLTDIFGDGINTENPGISVEELLDGIDVRMVYIPSYACTSFVTGQIMNAEMHNSVSADNDMTPMSSLVGIELSVDLEGSESLDNGLGVMSKSALNLVQGLWPIHTQAVMDREQFPISSDLTRPSNTTNSSSVPEPMAAETRRTPRAPTLVPELTLPLRWNPNLSENDEWEQWELDWVEAELCVPGNNFSPVAVDPLFQSEDGVKEQEKSFFACESEGSVVLPSDIDFNKQAHLPPLARIGSEANSLASSSPSRTTTQINLSFSSETTSASSFSLSDDSSSSSSIVKLYSFEVDDVVLPPLLAGPVIHTDIPRLSTSESTETSSSVSEYSESTNSSVFDSSSSNFNFEPSSQVSSALFDPSSPECFASLSNRCRSGSGSTSAPSPKRRKALGSGARTDLRWVLDVGNGMHGDDCINAPRLVTVGEGNILHMNGSGSVNDFGGSCSAKMTSGNSVKTMTE</sequence>
<proteinExistence type="predicted"/>
<keyword evidence="3" id="KW-1185">Reference proteome</keyword>
<accession>A0A9P5PQ25</accession>
<feature type="region of interest" description="Disordered" evidence="1">
    <location>
        <begin position="404"/>
        <end position="425"/>
    </location>
</feature>
<dbReference type="EMBL" id="JADNRY010000044">
    <property type="protein sequence ID" value="KAF9070056.1"/>
    <property type="molecule type" value="Genomic_DNA"/>
</dbReference>
<dbReference type="OrthoDB" id="3227568at2759"/>
<evidence type="ECO:0000256" key="1">
    <source>
        <dbReference type="SAM" id="MobiDB-lite"/>
    </source>
</evidence>
<organism evidence="2 3">
    <name type="scientific">Rhodocollybia butyracea</name>
    <dbReference type="NCBI Taxonomy" id="206335"/>
    <lineage>
        <taxon>Eukaryota</taxon>
        <taxon>Fungi</taxon>
        <taxon>Dikarya</taxon>
        <taxon>Basidiomycota</taxon>
        <taxon>Agaricomycotina</taxon>
        <taxon>Agaricomycetes</taxon>
        <taxon>Agaricomycetidae</taxon>
        <taxon>Agaricales</taxon>
        <taxon>Marasmiineae</taxon>
        <taxon>Omphalotaceae</taxon>
        <taxon>Rhodocollybia</taxon>
    </lineage>
</organism>
<protein>
    <submittedName>
        <fullName evidence="2">Uncharacterized protein</fullName>
    </submittedName>
</protein>
<feature type="region of interest" description="Disordered" evidence="1">
    <location>
        <begin position="346"/>
        <end position="366"/>
    </location>
</feature>
<reference evidence="2" key="1">
    <citation type="submission" date="2020-11" db="EMBL/GenBank/DDBJ databases">
        <authorList>
            <consortium name="DOE Joint Genome Institute"/>
            <person name="Ahrendt S."/>
            <person name="Riley R."/>
            <person name="Andreopoulos W."/>
            <person name="Labutti K."/>
            <person name="Pangilinan J."/>
            <person name="Ruiz-Duenas F.J."/>
            <person name="Barrasa J.M."/>
            <person name="Sanchez-Garcia M."/>
            <person name="Camarero S."/>
            <person name="Miyauchi S."/>
            <person name="Serrano A."/>
            <person name="Linde D."/>
            <person name="Babiker R."/>
            <person name="Drula E."/>
            <person name="Ayuso-Fernandez I."/>
            <person name="Pacheco R."/>
            <person name="Padilla G."/>
            <person name="Ferreira P."/>
            <person name="Barriuso J."/>
            <person name="Kellner H."/>
            <person name="Castanera R."/>
            <person name="Alfaro M."/>
            <person name="Ramirez L."/>
            <person name="Pisabarro A.G."/>
            <person name="Kuo A."/>
            <person name="Tritt A."/>
            <person name="Lipzen A."/>
            <person name="He G."/>
            <person name="Yan M."/>
            <person name="Ng V."/>
            <person name="Cullen D."/>
            <person name="Martin F."/>
            <person name="Rosso M.-N."/>
            <person name="Henrissat B."/>
            <person name="Hibbett D."/>
            <person name="Martinez A.T."/>
            <person name="Grigoriev I.V."/>
        </authorList>
    </citation>
    <scope>NUCLEOTIDE SEQUENCE</scope>
    <source>
        <strain evidence="2">AH 40177</strain>
    </source>
</reference>
<feature type="compositionally biased region" description="Low complexity" evidence="1">
    <location>
        <begin position="347"/>
        <end position="366"/>
    </location>
</feature>
<name>A0A9P5PQ25_9AGAR</name>
<dbReference type="AlphaFoldDB" id="A0A9P5PQ25"/>
<feature type="compositionally biased region" description="Polar residues" evidence="1">
    <location>
        <begin position="404"/>
        <end position="415"/>
    </location>
</feature>
<feature type="compositionally biased region" description="Polar residues" evidence="1">
    <location>
        <begin position="150"/>
        <end position="165"/>
    </location>
</feature>
<evidence type="ECO:0000313" key="3">
    <source>
        <dbReference type="Proteomes" id="UP000772434"/>
    </source>
</evidence>
<gene>
    <name evidence="2" type="ORF">BDP27DRAFT_1447151</name>
</gene>